<keyword evidence="2" id="KW-0456">Lyase</keyword>
<evidence type="ECO:0000259" key="3">
    <source>
        <dbReference type="SMART" id="SM01007"/>
    </source>
</evidence>
<dbReference type="GO" id="GO:0016832">
    <property type="term" value="F:aldehyde-lyase activity"/>
    <property type="evidence" value="ECO:0007669"/>
    <property type="project" value="TreeGrafter"/>
</dbReference>
<dbReference type="AlphaFoldDB" id="A0A127M2P0"/>
<evidence type="ECO:0000313" key="4">
    <source>
        <dbReference type="EMBL" id="AMO67486.1"/>
    </source>
</evidence>
<protein>
    <submittedName>
        <fullName evidence="4">Aldolase</fullName>
    </submittedName>
</protein>
<evidence type="ECO:0000313" key="5">
    <source>
        <dbReference type="Proteomes" id="UP000074119"/>
    </source>
</evidence>
<sequence length="233" mass="25906">MSGAQSPLMLADQQRMLRMAARALSRAGLVHAFGHCSFRENDDYFWVCPAMPMGCIPAGAENQRVPVRGPLPEGVLGEVRIHQNLYASRPEVNAVGRIMPPAIMALSTQGLTPRCRHGLSAYFGNDIPLWRDPRLLRNDEAAKALVELMAKRPALVMRGNGAVIAAASLEEMLSYAWFLEDTARLELQVRAANFAPEQGCLDQDEIRDRHVTTGNVFGRMWQYLTLEDPEYVA</sequence>
<dbReference type="Gene3D" id="3.40.225.10">
    <property type="entry name" value="Class II aldolase/adducin N-terminal domain"/>
    <property type="match status" value="1"/>
</dbReference>
<dbReference type="InterPro" id="IPR001303">
    <property type="entry name" value="Aldolase_II/adducin_N"/>
</dbReference>
<dbReference type="GO" id="GO:0046872">
    <property type="term" value="F:metal ion binding"/>
    <property type="evidence" value="ECO:0007669"/>
    <property type="project" value="UniProtKB-KW"/>
</dbReference>
<dbReference type="InterPro" id="IPR036409">
    <property type="entry name" value="Aldolase_II/adducin_N_sf"/>
</dbReference>
<name>A0A127M2P0_9GAMM</name>
<dbReference type="GO" id="GO:0019323">
    <property type="term" value="P:pentose catabolic process"/>
    <property type="evidence" value="ECO:0007669"/>
    <property type="project" value="TreeGrafter"/>
</dbReference>
<dbReference type="SUPFAM" id="SSF53639">
    <property type="entry name" value="AraD/HMP-PK domain-like"/>
    <property type="match status" value="1"/>
</dbReference>
<dbReference type="PANTHER" id="PTHR22789">
    <property type="entry name" value="FUCULOSE PHOSPHATE ALDOLASE"/>
    <property type="match status" value="1"/>
</dbReference>
<dbReference type="PANTHER" id="PTHR22789:SF0">
    <property type="entry name" value="3-OXO-TETRONATE 4-PHOSPHATE DECARBOXYLASE-RELATED"/>
    <property type="match status" value="1"/>
</dbReference>
<organism evidence="4 5">
    <name type="scientific">Zhongshania aliphaticivorans</name>
    <dbReference type="NCBI Taxonomy" id="1470434"/>
    <lineage>
        <taxon>Bacteria</taxon>
        <taxon>Pseudomonadati</taxon>
        <taxon>Pseudomonadota</taxon>
        <taxon>Gammaproteobacteria</taxon>
        <taxon>Cellvibrionales</taxon>
        <taxon>Spongiibacteraceae</taxon>
        <taxon>Zhongshania</taxon>
    </lineage>
</organism>
<dbReference type="InterPro" id="IPR050197">
    <property type="entry name" value="Aldolase_class_II_sugar_metab"/>
</dbReference>
<evidence type="ECO:0000256" key="2">
    <source>
        <dbReference type="ARBA" id="ARBA00023239"/>
    </source>
</evidence>
<accession>A0A127M2P0</accession>
<dbReference type="GO" id="GO:0005829">
    <property type="term" value="C:cytosol"/>
    <property type="evidence" value="ECO:0007669"/>
    <property type="project" value="TreeGrafter"/>
</dbReference>
<dbReference type="KEGG" id="zal:AZF00_03875"/>
<feature type="domain" description="Class II aldolase/adducin N-terminal" evidence="3">
    <location>
        <begin position="15"/>
        <end position="187"/>
    </location>
</feature>
<proteinExistence type="predicted"/>
<dbReference type="Proteomes" id="UP000074119">
    <property type="component" value="Chromosome"/>
</dbReference>
<keyword evidence="1" id="KW-0479">Metal-binding</keyword>
<evidence type="ECO:0000256" key="1">
    <source>
        <dbReference type="ARBA" id="ARBA00022723"/>
    </source>
</evidence>
<reference evidence="4 5" key="1">
    <citation type="submission" date="2015-12" db="EMBL/GenBank/DDBJ databases">
        <authorList>
            <person name="Shamseldin A."/>
            <person name="Moawad H."/>
            <person name="Abd El-Rahim W.M."/>
            <person name="Sadowsky M.J."/>
        </authorList>
    </citation>
    <scope>NUCLEOTIDE SEQUENCE [LARGE SCALE GENOMIC DNA]</scope>
    <source>
        <strain evidence="4 5">SM2</strain>
    </source>
</reference>
<dbReference type="Pfam" id="PF00596">
    <property type="entry name" value="Aldolase_II"/>
    <property type="match status" value="1"/>
</dbReference>
<dbReference type="EMBL" id="CP014544">
    <property type="protein sequence ID" value="AMO67486.1"/>
    <property type="molecule type" value="Genomic_DNA"/>
</dbReference>
<dbReference type="SMART" id="SM01007">
    <property type="entry name" value="Aldolase_II"/>
    <property type="match status" value="1"/>
</dbReference>
<dbReference type="STRING" id="1470434.AZF00_03875"/>
<gene>
    <name evidence="4" type="ORF">AZF00_03875</name>
</gene>
<dbReference type="RefSeq" id="WP_008246046.1">
    <property type="nucleotide sequence ID" value="NZ_CP014544.1"/>
</dbReference>